<keyword evidence="2" id="KW-1185">Reference proteome</keyword>
<dbReference type="WBParaSite" id="PSAMB.scaffold1531size30390.g13702.t1">
    <property type="protein sequence ID" value="PSAMB.scaffold1531size30390.g13702.t1"/>
    <property type="gene ID" value="PSAMB.scaffold1531size30390.g13702"/>
</dbReference>
<name>A0A914V4J2_9BILA</name>
<organism evidence="2 3">
    <name type="scientific">Plectus sambesii</name>
    <dbReference type="NCBI Taxonomy" id="2011161"/>
    <lineage>
        <taxon>Eukaryota</taxon>
        <taxon>Metazoa</taxon>
        <taxon>Ecdysozoa</taxon>
        <taxon>Nematoda</taxon>
        <taxon>Chromadorea</taxon>
        <taxon>Plectida</taxon>
        <taxon>Plectina</taxon>
        <taxon>Plectoidea</taxon>
        <taxon>Plectidae</taxon>
        <taxon>Plectus</taxon>
    </lineage>
</organism>
<evidence type="ECO:0000256" key="1">
    <source>
        <dbReference type="SAM" id="SignalP"/>
    </source>
</evidence>
<proteinExistence type="predicted"/>
<evidence type="ECO:0000313" key="3">
    <source>
        <dbReference type="WBParaSite" id="PSAMB.scaffold1531size30390.g13702.t1"/>
    </source>
</evidence>
<reference evidence="3" key="1">
    <citation type="submission" date="2022-11" db="UniProtKB">
        <authorList>
            <consortium name="WormBaseParasite"/>
        </authorList>
    </citation>
    <scope>IDENTIFICATION</scope>
</reference>
<dbReference type="AlphaFoldDB" id="A0A914V4J2"/>
<accession>A0A914V4J2</accession>
<dbReference type="Proteomes" id="UP000887566">
    <property type="component" value="Unplaced"/>
</dbReference>
<feature type="signal peptide" evidence="1">
    <location>
        <begin position="1"/>
        <end position="24"/>
    </location>
</feature>
<sequence>MQVPKQLFAVALLLFLYCILSAFAGVCDETSVPNQLRISKDGLLQLECKKPICFNEEDEKHRMMTVCFNTTWTTSCADRQQWFGGFAPGEKIKCCWNEKMKYVTTAAELMLYPNDEFNGEEVRDENKQTAYYNVISNIRKIEDLNKK</sequence>
<keyword evidence="1" id="KW-0732">Signal</keyword>
<protein>
    <submittedName>
        <fullName evidence="3">Uncharacterized protein</fullName>
    </submittedName>
</protein>
<feature type="chain" id="PRO_5036965403" evidence="1">
    <location>
        <begin position="25"/>
        <end position="147"/>
    </location>
</feature>
<evidence type="ECO:0000313" key="2">
    <source>
        <dbReference type="Proteomes" id="UP000887566"/>
    </source>
</evidence>